<dbReference type="AlphaFoldDB" id="A0AAV4TYU8"/>
<keyword evidence="1" id="KW-0812">Transmembrane</keyword>
<dbReference type="Proteomes" id="UP001054945">
    <property type="component" value="Unassembled WGS sequence"/>
</dbReference>
<gene>
    <name evidence="2" type="ORF">CEXT_809131</name>
</gene>
<evidence type="ECO:0000256" key="1">
    <source>
        <dbReference type="SAM" id="Phobius"/>
    </source>
</evidence>
<feature type="transmembrane region" description="Helical" evidence="1">
    <location>
        <begin position="62"/>
        <end position="84"/>
    </location>
</feature>
<keyword evidence="1" id="KW-0472">Membrane</keyword>
<accession>A0AAV4TYU8</accession>
<feature type="transmembrane region" description="Helical" evidence="1">
    <location>
        <begin position="90"/>
        <end position="110"/>
    </location>
</feature>
<evidence type="ECO:0000313" key="2">
    <source>
        <dbReference type="EMBL" id="GIY50961.1"/>
    </source>
</evidence>
<keyword evidence="3" id="KW-1185">Reference proteome</keyword>
<keyword evidence="1" id="KW-1133">Transmembrane helix</keyword>
<name>A0AAV4TYU8_CAEEX</name>
<comment type="caution">
    <text evidence="2">The sequence shown here is derived from an EMBL/GenBank/DDBJ whole genome shotgun (WGS) entry which is preliminary data.</text>
</comment>
<evidence type="ECO:0000313" key="3">
    <source>
        <dbReference type="Proteomes" id="UP001054945"/>
    </source>
</evidence>
<reference evidence="2 3" key="1">
    <citation type="submission" date="2021-06" db="EMBL/GenBank/DDBJ databases">
        <title>Caerostris extrusa draft genome.</title>
        <authorList>
            <person name="Kono N."/>
            <person name="Arakawa K."/>
        </authorList>
    </citation>
    <scope>NUCLEOTIDE SEQUENCE [LARGE SCALE GENOMIC DNA]</scope>
</reference>
<sequence length="115" mass="12458">MVKFVSLQSAARCHDTPSTIRLQGDFAGRLPGNAGLSHALPFVPLLQNGSTHHQTRHCSRKLWSGGGTLFVNFCTFLCLALIVFQKFGAGVVGLLFVVDCSLNCLNGNIVDKRNK</sequence>
<proteinExistence type="predicted"/>
<dbReference type="EMBL" id="BPLR01012052">
    <property type="protein sequence ID" value="GIY50961.1"/>
    <property type="molecule type" value="Genomic_DNA"/>
</dbReference>
<organism evidence="2 3">
    <name type="scientific">Caerostris extrusa</name>
    <name type="common">Bark spider</name>
    <name type="synonym">Caerostris bankana</name>
    <dbReference type="NCBI Taxonomy" id="172846"/>
    <lineage>
        <taxon>Eukaryota</taxon>
        <taxon>Metazoa</taxon>
        <taxon>Ecdysozoa</taxon>
        <taxon>Arthropoda</taxon>
        <taxon>Chelicerata</taxon>
        <taxon>Arachnida</taxon>
        <taxon>Araneae</taxon>
        <taxon>Araneomorphae</taxon>
        <taxon>Entelegynae</taxon>
        <taxon>Araneoidea</taxon>
        <taxon>Araneidae</taxon>
        <taxon>Caerostris</taxon>
    </lineage>
</organism>
<protein>
    <submittedName>
        <fullName evidence="2">Uncharacterized protein</fullName>
    </submittedName>
</protein>